<name>A0A1D2JMN3_PARBR</name>
<proteinExistence type="predicted"/>
<dbReference type="Proteomes" id="UP000242814">
    <property type="component" value="Unassembled WGS sequence"/>
</dbReference>
<reference evidence="1 2" key="1">
    <citation type="submission" date="2016-06" db="EMBL/GenBank/DDBJ databases">
        <authorList>
            <person name="Kjaerup R.B."/>
            <person name="Dalgaard T.S."/>
            <person name="Juul-Madsen H.R."/>
        </authorList>
    </citation>
    <scope>NUCLEOTIDE SEQUENCE [LARGE SCALE GENOMIC DNA]</scope>
    <source>
        <strain evidence="1 2">Pb300</strain>
    </source>
</reference>
<dbReference type="EMBL" id="LZYO01000023">
    <property type="protein sequence ID" value="ODH43343.1"/>
    <property type="molecule type" value="Genomic_DNA"/>
</dbReference>
<dbReference type="InterPro" id="IPR029052">
    <property type="entry name" value="Metallo-depent_PP-like"/>
</dbReference>
<evidence type="ECO:0000313" key="2">
    <source>
        <dbReference type="Proteomes" id="UP000242814"/>
    </source>
</evidence>
<evidence type="ECO:0000313" key="1">
    <source>
        <dbReference type="EMBL" id="ODH43343.1"/>
    </source>
</evidence>
<dbReference type="OMA" id="HVNDYCS"/>
<dbReference type="Gene3D" id="3.60.21.10">
    <property type="match status" value="1"/>
</dbReference>
<dbReference type="PANTHER" id="PTHR32440">
    <property type="entry name" value="PHOSPHATASE DCR2-RELATED-RELATED"/>
    <property type="match status" value="1"/>
</dbReference>
<dbReference type="InterPro" id="IPR004843">
    <property type="entry name" value="Calcineurin-like_PHP"/>
</dbReference>
<dbReference type="SUPFAM" id="SSF56300">
    <property type="entry name" value="Metallo-dependent phosphatases"/>
    <property type="match status" value="1"/>
</dbReference>
<dbReference type="VEuPathDB" id="FungiDB:PABG_03054"/>
<organism evidence="1 2">
    <name type="scientific">Paracoccidioides brasiliensis</name>
    <dbReference type="NCBI Taxonomy" id="121759"/>
    <lineage>
        <taxon>Eukaryota</taxon>
        <taxon>Fungi</taxon>
        <taxon>Dikarya</taxon>
        <taxon>Ascomycota</taxon>
        <taxon>Pezizomycotina</taxon>
        <taxon>Eurotiomycetes</taxon>
        <taxon>Eurotiomycetidae</taxon>
        <taxon>Onygenales</taxon>
        <taxon>Ajellomycetaceae</taxon>
        <taxon>Paracoccidioides</taxon>
    </lineage>
</organism>
<comment type="caution">
    <text evidence="1">The sequence shown here is derived from an EMBL/GenBank/DDBJ whole genome shotgun (WGS) entry which is preliminary data.</text>
</comment>
<dbReference type="PANTHER" id="PTHR32440:SF0">
    <property type="entry name" value="PHOSPHATASE DCR2-RELATED"/>
    <property type="match status" value="1"/>
</dbReference>
<dbReference type="Pfam" id="PF00149">
    <property type="entry name" value="Metallophos"/>
    <property type="match status" value="1"/>
</dbReference>
<dbReference type="CDD" id="cd07383">
    <property type="entry name" value="MPP_Dcr2"/>
    <property type="match status" value="1"/>
</dbReference>
<gene>
    <name evidence="1" type="ORF">ACO22_01063</name>
</gene>
<dbReference type="GO" id="GO:0004721">
    <property type="term" value="F:phosphoprotein phosphatase activity"/>
    <property type="evidence" value="ECO:0007669"/>
    <property type="project" value="TreeGrafter"/>
</dbReference>
<sequence>MVTRRIVRSGVQLGLLVLIILFTILILDNELGFLPASIHDRLPTHHPGLVITDVTVATCSTLNIFSSCTLDPQIWHRVEKDLYLGQGWTSRAYLHMQRKKEEDLLPTDLVVVDLRMGRLDPGAGKDSKWESRPAGIWLLRVGRSNSGDPQKVITSLDVLFGPDAADPRPGWEVKDTPLLLDTKSEARLTIRRGQAAKVERPAPRIRKDGKFKIMQVSDLHISTGLGNCRDPVPPLPDESKCEADPRSLEFLDRLLEEEKPDLVVLSGDQVNGETAPDTETAIYKYADIFIKYRVPFAVIFGNHDDEGSLDRSQSMAVIQQLPYSLSEPGPVDVDGVGNYIVEVLDRTSSHSALTLYLLDTHSYSPDERQFRGYDWLKHSQIEWFKSTSRRLQKSHREYTHIHMNLAFIHIPLPEYRNSKNYYQGNWIEAPTAPLFNSGFKDALVSENVVVVGCGHDHVNDYCMLENNANSHPSLWMCYAGGSGFGGYGGYGGYIRRVRFFDIDMNSARIMTYKRLESGDTKSRIDEMMIVDGGKVVKS</sequence>
<dbReference type="OrthoDB" id="783096at2759"/>
<dbReference type="GO" id="GO:0005737">
    <property type="term" value="C:cytoplasm"/>
    <property type="evidence" value="ECO:0007669"/>
    <property type="project" value="TreeGrafter"/>
</dbReference>
<dbReference type="AlphaFoldDB" id="A0A1D2JMN3"/>
<dbReference type="FunFam" id="3.60.21.10:FF:000054">
    <property type="entry name" value="DCR2p Phosphoesterase"/>
    <property type="match status" value="1"/>
</dbReference>
<accession>A0A1D2JMN3</accession>
<dbReference type="VEuPathDB" id="FungiDB:PADG_01579"/>
<protein>
    <submittedName>
        <fullName evidence="1">Uncharacterized protein</fullName>
    </submittedName>
</protein>